<dbReference type="AlphaFoldDB" id="A0A1I7LWX1"/>
<dbReference type="Gene3D" id="1.10.760.10">
    <property type="entry name" value="Cytochrome c-like domain"/>
    <property type="match status" value="1"/>
</dbReference>
<dbReference type="STRING" id="1035707.SAMN05216552_104149"/>
<dbReference type="PANTHER" id="PTHR33751:SF1">
    <property type="entry name" value="CBB3-TYPE CYTOCHROME C OXIDASE SUBUNIT FIXP"/>
    <property type="match status" value="1"/>
</dbReference>
<feature type="signal peptide" evidence="5">
    <location>
        <begin position="1"/>
        <end position="18"/>
    </location>
</feature>
<accession>A0A1I7LWX1</accession>
<gene>
    <name evidence="7" type="ORF">SAMN05216552_104149</name>
</gene>
<evidence type="ECO:0000256" key="2">
    <source>
        <dbReference type="ARBA" id="ARBA00022723"/>
    </source>
</evidence>
<keyword evidence="1 4" id="KW-0349">Heme</keyword>
<evidence type="ECO:0000313" key="7">
    <source>
        <dbReference type="EMBL" id="SFV14204.1"/>
    </source>
</evidence>
<dbReference type="Proteomes" id="UP000199391">
    <property type="component" value="Unassembled WGS sequence"/>
</dbReference>
<evidence type="ECO:0000256" key="5">
    <source>
        <dbReference type="SAM" id="SignalP"/>
    </source>
</evidence>
<keyword evidence="2 4" id="KW-0479">Metal-binding</keyword>
<evidence type="ECO:0000256" key="3">
    <source>
        <dbReference type="ARBA" id="ARBA00023004"/>
    </source>
</evidence>
<protein>
    <submittedName>
        <fullName evidence="7">Cytochrome c oxidase cbb3-type subunit 3</fullName>
    </submittedName>
</protein>
<keyword evidence="3 4" id="KW-0408">Iron</keyword>
<feature type="chain" id="PRO_5011442593" evidence="5">
    <location>
        <begin position="19"/>
        <end position="112"/>
    </location>
</feature>
<name>A0A1I7LWX1_9BURK</name>
<evidence type="ECO:0000259" key="6">
    <source>
        <dbReference type="PROSITE" id="PS51007"/>
    </source>
</evidence>
<dbReference type="SUPFAM" id="SSF46626">
    <property type="entry name" value="Cytochrome c"/>
    <property type="match status" value="1"/>
</dbReference>
<keyword evidence="5" id="KW-0732">Signal</keyword>
<dbReference type="GO" id="GO:0046872">
    <property type="term" value="F:metal ion binding"/>
    <property type="evidence" value="ECO:0007669"/>
    <property type="project" value="UniProtKB-KW"/>
</dbReference>
<dbReference type="PROSITE" id="PS51007">
    <property type="entry name" value="CYTC"/>
    <property type="match status" value="1"/>
</dbReference>
<dbReference type="PANTHER" id="PTHR33751">
    <property type="entry name" value="CBB3-TYPE CYTOCHROME C OXIDASE SUBUNIT FIXP"/>
    <property type="match status" value="1"/>
</dbReference>
<sequence length="112" mass="12170">MHNTLTPILLLLSGLAWATPPADLDAPATIAAGQKRFNQNCVYCHGNAGSGGKGAPLQGRGDLAPQYLFDTISNGKTRGALQMPPWKEAFSPREIWELSAYIHSLRERAPER</sequence>
<evidence type="ECO:0000313" key="8">
    <source>
        <dbReference type="Proteomes" id="UP000199391"/>
    </source>
</evidence>
<evidence type="ECO:0000256" key="1">
    <source>
        <dbReference type="ARBA" id="ARBA00022617"/>
    </source>
</evidence>
<dbReference type="RefSeq" id="WP_093559800.1">
    <property type="nucleotide sequence ID" value="NZ_FPBO01000041.1"/>
</dbReference>
<dbReference type="GO" id="GO:0009055">
    <property type="term" value="F:electron transfer activity"/>
    <property type="evidence" value="ECO:0007669"/>
    <property type="project" value="InterPro"/>
</dbReference>
<dbReference type="InterPro" id="IPR009056">
    <property type="entry name" value="Cyt_c-like_dom"/>
</dbReference>
<proteinExistence type="predicted"/>
<reference evidence="8" key="1">
    <citation type="submission" date="2016-10" db="EMBL/GenBank/DDBJ databases">
        <authorList>
            <person name="Varghese N."/>
            <person name="Submissions S."/>
        </authorList>
    </citation>
    <scope>NUCLEOTIDE SEQUENCE [LARGE SCALE GENOMIC DNA]</scope>
    <source>
        <strain evidence="8">CGMCC 1.11014</strain>
    </source>
</reference>
<dbReference type="Pfam" id="PF13442">
    <property type="entry name" value="Cytochrome_CBB3"/>
    <property type="match status" value="1"/>
</dbReference>
<dbReference type="GO" id="GO:0020037">
    <property type="term" value="F:heme binding"/>
    <property type="evidence" value="ECO:0007669"/>
    <property type="project" value="InterPro"/>
</dbReference>
<feature type="domain" description="Cytochrome c" evidence="6">
    <location>
        <begin position="28"/>
        <end position="106"/>
    </location>
</feature>
<dbReference type="InterPro" id="IPR050597">
    <property type="entry name" value="Cytochrome_c_Oxidase_Subunit"/>
</dbReference>
<dbReference type="EMBL" id="FPBO01000041">
    <property type="protein sequence ID" value="SFV14204.1"/>
    <property type="molecule type" value="Genomic_DNA"/>
</dbReference>
<dbReference type="OrthoDB" id="9765171at2"/>
<organism evidence="7 8">
    <name type="scientific">Pseudoduganella namucuonensis</name>
    <dbReference type="NCBI Taxonomy" id="1035707"/>
    <lineage>
        <taxon>Bacteria</taxon>
        <taxon>Pseudomonadati</taxon>
        <taxon>Pseudomonadota</taxon>
        <taxon>Betaproteobacteria</taxon>
        <taxon>Burkholderiales</taxon>
        <taxon>Oxalobacteraceae</taxon>
        <taxon>Telluria group</taxon>
        <taxon>Pseudoduganella</taxon>
    </lineage>
</organism>
<keyword evidence="8" id="KW-1185">Reference proteome</keyword>
<dbReference type="InterPro" id="IPR036909">
    <property type="entry name" value="Cyt_c-like_dom_sf"/>
</dbReference>
<evidence type="ECO:0000256" key="4">
    <source>
        <dbReference type="PROSITE-ProRule" id="PRU00433"/>
    </source>
</evidence>